<comment type="caution">
    <text evidence="1">The sequence shown here is derived from an EMBL/GenBank/DDBJ whole genome shotgun (WGS) entry which is preliminary data.</text>
</comment>
<reference evidence="1 2" key="1">
    <citation type="submission" date="2011-01" db="EMBL/GenBank/DDBJ databases">
        <authorList>
            <person name="Weinstock G."/>
            <person name="Sodergren E."/>
            <person name="Clifton S."/>
            <person name="Fulton L."/>
            <person name="Fulton B."/>
            <person name="Courtney L."/>
            <person name="Fronick C."/>
            <person name="Harrison M."/>
            <person name="Strong C."/>
            <person name="Farmer C."/>
            <person name="Delahaunty K."/>
            <person name="Markovic C."/>
            <person name="Hall O."/>
            <person name="Minx P."/>
            <person name="Tomlinson C."/>
            <person name="Mitreva M."/>
            <person name="Hou S."/>
            <person name="Chen J."/>
            <person name="Wollam A."/>
            <person name="Pepin K.H."/>
            <person name="Johnson M."/>
            <person name="Bhonagiri V."/>
            <person name="Zhang X."/>
            <person name="Suruliraj S."/>
            <person name="Warren W."/>
            <person name="Chinwalla A."/>
            <person name="Mardis E.R."/>
            <person name="Wilson R.K."/>
        </authorList>
    </citation>
    <scope>NUCLEOTIDE SEQUENCE [LARGE SCALE GENOMIC DNA]</scope>
    <source>
        <strain evidence="2">DSM 22608 / JCM 16073 / KCTC 15190 / YIT 12066</strain>
    </source>
</reference>
<gene>
    <name evidence="1" type="ORF">HMPREF9444_01806</name>
</gene>
<sequence>MYSLHNIFAKLLIFFHCNIENAQNLTSDLKAKALTVKDS</sequence>
<organism evidence="1 2">
    <name type="scientific">Succinatimonas hippei (strain DSM 22608 / JCM 16073 / KCTC 15190 / YIT 12066)</name>
    <dbReference type="NCBI Taxonomy" id="762983"/>
    <lineage>
        <taxon>Bacteria</taxon>
        <taxon>Pseudomonadati</taxon>
        <taxon>Pseudomonadota</taxon>
        <taxon>Gammaproteobacteria</taxon>
        <taxon>Aeromonadales</taxon>
        <taxon>Succinivibrionaceae</taxon>
        <taxon>Succinatimonas</taxon>
    </lineage>
</organism>
<dbReference type="EMBL" id="AEVO01000123">
    <property type="protein sequence ID" value="EFY06420.1"/>
    <property type="molecule type" value="Genomic_DNA"/>
</dbReference>
<evidence type="ECO:0000313" key="2">
    <source>
        <dbReference type="Proteomes" id="UP000018458"/>
    </source>
</evidence>
<dbReference type="AlphaFoldDB" id="E8LM32"/>
<evidence type="ECO:0000313" key="1">
    <source>
        <dbReference type="EMBL" id="EFY06420.1"/>
    </source>
</evidence>
<keyword evidence="2" id="KW-1185">Reference proteome</keyword>
<protein>
    <submittedName>
        <fullName evidence="1">Uncharacterized protein</fullName>
    </submittedName>
</protein>
<name>E8LM32_SUCHY</name>
<dbReference type="HOGENOM" id="CLU_3318062_0_0_6"/>
<proteinExistence type="predicted"/>
<accession>E8LM32</accession>
<dbReference type="Proteomes" id="UP000018458">
    <property type="component" value="Unassembled WGS sequence"/>
</dbReference>